<gene>
    <name evidence="1" type="ORF">C7460_11945</name>
</gene>
<evidence type="ECO:0000313" key="1">
    <source>
        <dbReference type="EMBL" id="RED94933.1"/>
    </source>
</evidence>
<dbReference type="EMBL" id="QREG01000019">
    <property type="protein sequence ID" value="RED94933.1"/>
    <property type="molecule type" value="Genomic_DNA"/>
</dbReference>
<name>A0A3D9KYQ5_MARFU</name>
<evidence type="ECO:0000313" key="2">
    <source>
        <dbReference type="Proteomes" id="UP000256779"/>
    </source>
</evidence>
<dbReference type="Proteomes" id="UP000256779">
    <property type="component" value="Unassembled WGS sequence"/>
</dbReference>
<reference evidence="1 2" key="1">
    <citation type="submission" date="2018-07" db="EMBL/GenBank/DDBJ databases">
        <title>Genomic Encyclopedia of Type Strains, Phase IV (KMG-IV): sequencing the most valuable type-strain genomes for metagenomic binning, comparative biology and taxonomic classification.</title>
        <authorList>
            <person name="Goeker M."/>
        </authorList>
    </citation>
    <scope>NUCLEOTIDE SEQUENCE [LARGE SCALE GENOMIC DNA]</scope>
    <source>
        <strain evidence="1 2">DSM 4134</strain>
    </source>
</reference>
<proteinExistence type="predicted"/>
<accession>A0A3D9KYQ5</accession>
<dbReference type="Gene3D" id="2.120.10.30">
    <property type="entry name" value="TolB, C-terminal domain"/>
    <property type="match status" value="1"/>
</dbReference>
<keyword evidence="2" id="KW-1185">Reference proteome</keyword>
<comment type="caution">
    <text evidence="1">The sequence shown here is derived from an EMBL/GenBank/DDBJ whole genome shotgun (WGS) entry which is preliminary data.</text>
</comment>
<dbReference type="SUPFAM" id="SSF63825">
    <property type="entry name" value="YWTD domain"/>
    <property type="match status" value="1"/>
</dbReference>
<dbReference type="PROSITE" id="PS51257">
    <property type="entry name" value="PROKAR_LIPOPROTEIN"/>
    <property type="match status" value="1"/>
</dbReference>
<dbReference type="OrthoDB" id="1098767at2"/>
<dbReference type="Pfam" id="PF17170">
    <property type="entry name" value="DUF5128"/>
    <property type="match status" value="1"/>
</dbReference>
<sequence length="531" mass="61249">MRKLVVVCFIILLGCAKIDERKHSDNYQRQTEKISINPNKAQNLKLSAFVDSVFYIKLKTDSNVLLSNTCGFTLTKNYVYVLDYSQEIVFLFNKKGSLISKLARKGNGPQEYAKLGGIVVSEDEKYIEVFDYIQNKIVQYTNLTFDWVATVPLESRIMFDAVKRVNDTYFVYTNKNDNFFRENPTNADLLILRNGKVEKVFFNQNATRTKGDLTAHFALYNNPLIINSKDEIFVSTQYDNKFYKITDDKAVPLYEVDYLGHGIDNKSISKLFTLDQRKFFRSKLSLGKASFPCMVINNKDIMSFVYFFREDENNEYDDNVHHFIKLKKTDEVFHASSISNDISTFPKKIDLLPGMKGDVFMSHDSYHEKYLVDIVSPYLELQNIGVDSAYFQGLGNIKMNDNPIIVLMKVKESSRYPIREVAGLSRFKNEICRQMGFVKVVLHKNMTLDSLDYYKDKLDKIGVDLQFDYLSFSSANEIEFCRPTVQCRGCGTKGRVKFPKVYFDINRKTGGLYIDHASSPYFSLGPDIFGL</sequence>
<dbReference type="AlphaFoldDB" id="A0A3D9KYQ5"/>
<protein>
    <submittedName>
        <fullName evidence="1">6-bladed beta-propeller protein</fullName>
    </submittedName>
</protein>
<organism evidence="1 2">
    <name type="scientific">Marinoscillum furvescens DSM 4134</name>
    <dbReference type="NCBI Taxonomy" id="1122208"/>
    <lineage>
        <taxon>Bacteria</taxon>
        <taxon>Pseudomonadati</taxon>
        <taxon>Bacteroidota</taxon>
        <taxon>Cytophagia</taxon>
        <taxon>Cytophagales</taxon>
        <taxon>Reichenbachiellaceae</taxon>
        <taxon>Marinoscillum</taxon>
    </lineage>
</organism>
<dbReference type="InterPro" id="IPR011042">
    <property type="entry name" value="6-blade_b-propeller_TolB-like"/>
</dbReference>
<dbReference type="RefSeq" id="WP_115869437.1">
    <property type="nucleotide sequence ID" value="NZ_QREG01000019.1"/>
</dbReference>